<comment type="caution">
    <text evidence="3">The sequence shown here is derived from an EMBL/GenBank/DDBJ whole genome shotgun (WGS) entry which is preliminary data.</text>
</comment>
<dbReference type="Pfam" id="PF08246">
    <property type="entry name" value="Inhibitor_I29"/>
    <property type="match status" value="1"/>
</dbReference>
<feature type="domain" description="Cathepsin propeptide inhibitor" evidence="2">
    <location>
        <begin position="24"/>
        <end position="80"/>
    </location>
</feature>
<evidence type="ECO:0000256" key="1">
    <source>
        <dbReference type="SAM" id="MobiDB-lite"/>
    </source>
</evidence>
<evidence type="ECO:0000313" key="3">
    <source>
        <dbReference type="EMBL" id="CAK0895527.1"/>
    </source>
</evidence>
<dbReference type="SMART" id="SM00848">
    <property type="entry name" value="Inhibitor_I29"/>
    <property type="match status" value="1"/>
</dbReference>
<sequence>KRYPDVDYSACEELYKDKETGDRFLDWYKEYKRNYTDYAEKKKRFAIFAANYVYMQFKNRTTNDYELDVNEFADMTPEEFKTTHLGLGSTQEGPSLGTFSQTSDELPETVDYVESGAVNRPVNQ</sequence>
<dbReference type="InterPro" id="IPR013201">
    <property type="entry name" value="Prot_inhib_I29"/>
</dbReference>
<feature type="region of interest" description="Disordered" evidence="1">
    <location>
        <begin position="84"/>
        <end position="105"/>
    </location>
</feature>
<evidence type="ECO:0000259" key="2">
    <source>
        <dbReference type="SMART" id="SM00848"/>
    </source>
</evidence>
<dbReference type="EMBL" id="CAUYUJ010020055">
    <property type="protein sequence ID" value="CAK0895527.1"/>
    <property type="molecule type" value="Genomic_DNA"/>
</dbReference>
<accession>A0ABN9X7W1</accession>
<keyword evidence="4" id="KW-1185">Reference proteome</keyword>
<gene>
    <name evidence="3" type="ORF">PCOR1329_LOCUS74253</name>
</gene>
<organism evidence="3 4">
    <name type="scientific">Prorocentrum cordatum</name>
    <dbReference type="NCBI Taxonomy" id="2364126"/>
    <lineage>
        <taxon>Eukaryota</taxon>
        <taxon>Sar</taxon>
        <taxon>Alveolata</taxon>
        <taxon>Dinophyceae</taxon>
        <taxon>Prorocentrales</taxon>
        <taxon>Prorocentraceae</taxon>
        <taxon>Prorocentrum</taxon>
    </lineage>
</organism>
<name>A0ABN9X7W1_9DINO</name>
<dbReference type="SUPFAM" id="SSF54001">
    <property type="entry name" value="Cysteine proteinases"/>
    <property type="match status" value="1"/>
</dbReference>
<feature type="non-terminal residue" evidence="3">
    <location>
        <position position="124"/>
    </location>
</feature>
<evidence type="ECO:0000313" key="4">
    <source>
        <dbReference type="Proteomes" id="UP001189429"/>
    </source>
</evidence>
<feature type="non-terminal residue" evidence="3">
    <location>
        <position position="1"/>
    </location>
</feature>
<reference evidence="3" key="1">
    <citation type="submission" date="2023-10" db="EMBL/GenBank/DDBJ databases">
        <authorList>
            <person name="Chen Y."/>
            <person name="Shah S."/>
            <person name="Dougan E. K."/>
            <person name="Thang M."/>
            <person name="Chan C."/>
        </authorList>
    </citation>
    <scope>NUCLEOTIDE SEQUENCE [LARGE SCALE GENOMIC DNA]</scope>
</reference>
<dbReference type="InterPro" id="IPR038765">
    <property type="entry name" value="Papain-like_cys_pep_sf"/>
</dbReference>
<protein>
    <recommendedName>
        <fullName evidence="2">Cathepsin propeptide inhibitor domain-containing protein</fullName>
    </recommendedName>
</protein>
<dbReference type="Gene3D" id="3.90.70.10">
    <property type="entry name" value="Cysteine proteinases"/>
    <property type="match status" value="1"/>
</dbReference>
<feature type="compositionally biased region" description="Polar residues" evidence="1">
    <location>
        <begin position="88"/>
        <end position="104"/>
    </location>
</feature>
<proteinExistence type="predicted"/>
<dbReference type="Proteomes" id="UP001189429">
    <property type="component" value="Unassembled WGS sequence"/>
</dbReference>